<proteinExistence type="predicted"/>
<dbReference type="HOGENOM" id="CLU_1958389_0_0_11"/>
<protein>
    <submittedName>
        <fullName evidence="3">Uncharacterized protein</fullName>
    </submittedName>
</protein>
<feature type="compositionally biased region" description="Low complexity" evidence="1">
    <location>
        <begin position="16"/>
        <end position="28"/>
    </location>
</feature>
<evidence type="ECO:0000313" key="3">
    <source>
        <dbReference type="EMBL" id="KFG73519.1"/>
    </source>
</evidence>
<dbReference type="EMBL" id="JNFQ01000002">
    <property type="protein sequence ID" value="KFG73519.1"/>
    <property type="molecule type" value="Genomic_DNA"/>
</dbReference>
<feature type="transmembrane region" description="Helical" evidence="2">
    <location>
        <begin position="96"/>
        <end position="120"/>
    </location>
</feature>
<keyword evidence="2" id="KW-0472">Membrane</keyword>
<comment type="caution">
    <text evidence="3">The sequence shown here is derived from an EMBL/GenBank/DDBJ whole genome shotgun (WGS) entry which is preliminary data.</text>
</comment>
<evidence type="ECO:0000313" key="4">
    <source>
        <dbReference type="Proteomes" id="UP000029095"/>
    </source>
</evidence>
<accession>A0A086MXA1</accession>
<evidence type="ECO:0000256" key="1">
    <source>
        <dbReference type="SAM" id="MobiDB-lite"/>
    </source>
</evidence>
<dbReference type="STRING" id="1915400.FM21_22210"/>
<sequence length="128" mass="13109">MGSTTNQAVAVRNEESAGGTAAPSPTAGAEKRTALVRQWIASAARGATGVRRCPRTVTTGTPSALARALIDGVQPLVAGALAGPVLRQYVSRRQWLGLWLGTALGVTGVIAAGFATQVCLGTPRRDSR</sequence>
<dbReference type="AlphaFoldDB" id="A0A086MXA1"/>
<keyword evidence="4" id="KW-1185">Reference proteome</keyword>
<organism evidence="3 4">
    <name type="scientific">Streptomyces mutabilis</name>
    <dbReference type="NCBI Taxonomy" id="67332"/>
    <lineage>
        <taxon>Bacteria</taxon>
        <taxon>Bacillati</taxon>
        <taxon>Actinomycetota</taxon>
        <taxon>Actinomycetes</taxon>
        <taxon>Kitasatosporales</taxon>
        <taxon>Streptomycetaceae</taxon>
        <taxon>Streptomyces</taxon>
    </lineage>
</organism>
<dbReference type="Proteomes" id="UP000029095">
    <property type="component" value="Unassembled WGS sequence"/>
</dbReference>
<gene>
    <name evidence="3" type="ORF">FM21_22210</name>
</gene>
<evidence type="ECO:0000256" key="2">
    <source>
        <dbReference type="SAM" id="Phobius"/>
    </source>
</evidence>
<keyword evidence="2" id="KW-1133">Transmembrane helix</keyword>
<name>A0A086MXA1_9ACTN</name>
<feature type="region of interest" description="Disordered" evidence="1">
    <location>
        <begin position="1"/>
        <end position="30"/>
    </location>
</feature>
<keyword evidence="2" id="KW-0812">Transmembrane</keyword>
<reference evidence="3 4" key="1">
    <citation type="submission" date="2014-05" db="EMBL/GenBank/DDBJ databases">
        <title>Complete genome sequence of the Streptomyces mutabilis TRM45540.</title>
        <authorList>
            <person name="Luo X."/>
            <person name="Zhang L."/>
        </authorList>
    </citation>
    <scope>NUCLEOTIDE SEQUENCE [LARGE SCALE GENOMIC DNA]</scope>
    <source>
        <strain evidence="3 4">TRM45540</strain>
    </source>
</reference>